<evidence type="ECO:0000313" key="1">
    <source>
        <dbReference type="EMBL" id="GBP06983.1"/>
    </source>
</evidence>
<proteinExistence type="predicted"/>
<reference evidence="1 2" key="1">
    <citation type="journal article" date="2019" name="Commun. Biol.">
        <title>The bagworm genome reveals a unique fibroin gene that provides high tensile strength.</title>
        <authorList>
            <person name="Kono N."/>
            <person name="Nakamura H."/>
            <person name="Ohtoshi R."/>
            <person name="Tomita M."/>
            <person name="Numata K."/>
            <person name="Arakawa K."/>
        </authorList>
    </citation>
    <scope>NUCLEOTIDE SEQUENCE [LARGE SCALE GENOMIC DNA]</scope>
</reference>
<gene>
    <name evidence="1" type="ORF">EVAR_4416_1</name>
</gene>
<dbReference type="Proteomes" id="UP000299102">
    <property type="component" value="Unassembled WGS sequence"/>
</dbReference>
<keyword evidence="2" id="KW-1185">Reference proteome</keyword>
<accession>A0A4C1SXJ2</accession>
<comment type="caution">
    <text evidence="1">The sequence shown here is derived from an EMBL/GenBank/DDBJ whole genome shotgun (WGS) entry which is preliminary data.</text>
</comment>
<evidence type="ECO:0000313" key="2">
    <source>
        <dbReference type="Proteomes" id="UP000299102"/>
    </source>
</evidence>
<sequence length="87" mass="9295">MAADGPNSHCANVVSGSPIGHGECIFSARARRSSLLFNKTWFTAGRRESKFIVTAARCVAADIGEDVTLSVSNLRNSSRGPEEAAWK</sequence>
<name>A0A4C1SXJ2_EUMVA</name>
<dbReference type="AlphaFoldDB" id="A0A4C1SXJ2"/>
<protein>
    <submittedName>
        <fullName evidence="1">Uncharacterized protein</fullName>
    </submittedName>
</protein>
<organism evidence="1 2">
    <name type="scientific">Eumeta variegata</name>
    <name type="common">Bagworm moth</name>
    <name type="synonym">Eumeta japonica</name>
    <dbReference type="NCBI Taxonomy" id="151549"/>
    <lineage>
        <taxon>Eukaryota</taxon>
        <taxon>Metazoa</taxon>
        <taxon>Ecdysozoa</taxon>
        <taxon>Arthropoda</taxon>
        <taxon>Hexapoda</taxon>
        <taxon>Insecta</taxon>
        <taxon>Pterygota</taxon>
        <taxon>Neoptera</taxon>
        <taxon>Endopterygota</taxon>
        <taxon>Lepidoptera</taxon>
        <taxon>Glossata</taxon>
        <taxon>Ditrysia</taxon>
        <taxon>Tineoidea</taxon>
        <taxon>Psychidae</taxon>
        <taxon>Oiketicinae</taxon>
        <taxon>Eumeta</taxon>
    </lineage>
</organism>
<dbReference type="EMBL" id="BGZK01000024">
    <property type="protein sequence ID" value="GBP06983.1"/>
    <property type="molecule type" value="Genomic_DNA"/>
</dbReference>